<gene>
    <name evidence="10" type="ORF">Aco04nite_51910</name>
</gene>
<feature type="transmembrane region" description="Helical" evidence="7">
    <location>
        <begin position="275"/>
        <end position="297"/>
    </location>
</feature>
<proteinExistence type="predicted"/>
<comment type="caution">
    <text evidence="10">The sequence shown here is derived from an EMBL/GenBank/DDBJ whole genome shotgun (WGS) entry which is preliminary data.</text>
</comment>
<dbReference type="GO" id="GO:0034775">
    <property type="term" value="P:glutathione transmembrane transport"/>
    <property type="evidence" value="ECO:0007669"/>
    <property type="project" value="InterPro"/>
</dbReference>
<dbReference type="GO" id="GO:0005886">
    <property type="term" value="C:plasma membrane"/>
    <property type="evidence" value="ECO:0007669"/>
    <property type="project" value="UniProtKB-SubCell"/>
</dbReference>
<keyword evidence="6 7" id="KW-0472">Membrane</keyword>
<dbReference type="InterPro" id="IPR036640">
    <property type="entry name" value="ABC1_TM_sf"/>
</dbReference>
<dbReference type="RefSeq" id="WP_212999825.1">
    <property type="nucleotide sequence ID" value="NZ_BAAATW010000005.1"/>
</dbReference>
<dbReference type="AlphaFoldDB" id="A0A919VVJ6"/>
<comment type="subcellular location">
    <subcellularLocation>
        <location evidence="1">Cell membrane</location>
        <topology evidence="1">Multi-pass membrane protein</topology>
    </subcellularLocation>
</comment>
<keyword evidence="2 7" id="KW-0812">Transmembrane</keyword>
<feature type="domain" description="ABC transmembrane type-1" evidence="9">
    <location>
        <begin position="19"/>
        <end position="302"/>
    </location>
</feature>
<dbReference type="InterPro" id="IPR017871">
    <property type="entry name" value="ABC_transporter-like_CS"/>
</dbReference>
<dbReference type="PANTHER" id="PTHR24221">
    <property type="entry name" value="ATP-BINDING CASSETTE SUB-FAMILY B"/>
    <property type="match status" value="1"/>
</dbReference>
<dbReference type="Gene3D" id="1.20.1560.10">
    <property type="entry name" value="ABC transporter type 1, transmembrane domain"/>
    <property type="match status" value="1"/>
</dbReference>
<dbReference type="InterPro" id="IPR027417">
    <property type="entry name" value="P-loop_NTPase"/>
</dbReference>
<dbReference type="PROSITE" id="PS00211">
    <property type="entry name" value="ABC_TRANSPORTER_1"/>
    <property type="match status" value="1"/>
</dbReference>
<dbReference type="Proteomes" id="UP000680865">
    <property type="component" value="Unassembled WGS sequence"/>
</dbReference>
<dbReference type="GO" id="GO:0140359">
    <property type="term" value="F:ABC-type transporter activity"/>
    <property type="evidence" value="ECO:0007669"/>
    <property type="project" value="InterPro"/>
</dbReference>
<evidence type="ECO:0000256" key="3">
    <source>
        <dbReference type="ARBA" id="ARBA00022741"/>
    </source>
</evidence>
<dbReference type="SMART" id="SM00382">
    <property type="entry name" value="AAA"/>
    <property type="match status" value="1"/>
</dbReference>
<evidence type="ECO:0000313" key="10">
    <source>
        <dbReference type="EMBL" id="GIM76750.1"/>
    </source>
</evidence>
<dbReference type="InterPro" id="IPR014223">
    <property type="entry name" value="ABC_CydC/D"/>
</dbReference>
<evidence type="ECO:0000256" key="7">
    <source>
        <dbReference type="SAM" id="Phobius"/>
    </source>
</evidence>
<feature type="transmembrane region" description="Helical" evidence="7">
    <location>
        <begin position="52"/>
        <end position="72"/>
    </location>
</feature>
<dbReference type="SUPFAM" id="SSF52540">
    <property type="entry name" value="P-loop containing nucleoside triphosphate hydrolases"/>
    <property type="match status" value="1"/>
</dbReference>
<evidence type="ECO:0000259" key="8">
    <source>
        <dbReference type="PROSITE" id="PS50893"/>
    </source>
</evidence>
<dbReference type="EMBL" id="BOQP01000028">
    <property type="protein sequence ID" value="GIM76750.1"/>
    <property type="molecule type" value="Genomic_DNA"/>
</dbReference>
<accession>A0A919VVJ6</accession>
<dbReference type="Gene3D" id="3.40.50.300">
    <property type="entry name" value="P-loop containing nucleotide triphosphate hydrolases"/>
    <property type="match status" value="1"/>
</dbReference>
<dbReference type="NCBIfam" id="TIGR02868">
    <property type="entry name" value="CydC"/>
    <property type="match status" value="1"/>
</dbReference>
<dbReference type="GO" id="GO:0005524">
    <property type="term" value="F:ATP binding"/>
    <property type="evidence" value="ECO:0007669"/>
    <property type="project" value="UniProtKB-KW"/>
</dbReference>
<organism evidence="10 11">
    <name type="scientific">Winogradskya consettensis</name>
    <dbReference type="NCBI Taxonomy" id="113560"/>
    <lineage>
        <taxon>Bacteria</taxon>
        <taxon>Bacillati</taxon>
        <taxon>Actinomycetota</taxon>
        <taxon>Actinomycetes</taxon>
        <taxon>Micromonosporales</taxon>
        <taxon>Micromonosporaceae</taxon>
        <taxon>Winogradskya</taxon>
    </lineage>
</organism>
<dbReference type="GO" id="GO:0016887">
    <property type="term" value="F:ATP hydrolysis activity"/>
    <property type="evidence" value="ECO:0007669"/>
    <property type="project" value="InterPro"/>
</dbReference>
<keyword evidence="3" id="KW-0547">Nucleotide-binding</keyword>
<evidence type="ECO:0000256" key="5">
    <source>
        <dbReference type="ARBA" id="ARBA00022989"/>
    </source>
</evidence>
<dbReference type="InterPro" id="IPR003593">
    <property type="entry name" value="AAA+_ATPase"/>
</dbReference>
<dbReference type="InterPro" id="IPR039421">
    <property type="entry name" value="Type_1_exporter"/>
</dbReference>
<reference evidence="10" key="1">
    <citation type="submission" date="2021-03" db="EMBL/GenBank/DDBJ databases">
        <title>Whole genome shotgun sequence of Actinoplanes consettensis NBRC 14913.</title>
        <authorList>
            <person name="Komaki H."/>
            <person name="Tamura T."/>
        </authorList>
    </citation>
    <scope>NUCLEOTIDE SEQUENCE</scope>
    <source>
        <strain evidence="10">NBRC 14913</strain>
    </source>
</reference>
<dbReference type="GO" id="GO:0034040">
    <property type="term" value="F:ATPase-coupled lipid transmembrane transporter activity"/>
    <property type="evidence" value="ECO:0007669"/>
    <property type="project" value="TreeGrafter"/>
</dbReference>
<evidence type="ECO:0000256" key="2">
    <source>
        <dbReference type="ARBA" id="ARBA00022692"/>
    </source>
</evidence>
<feature type="transmembrane region" description="Helical" evidence="7">
    <location>
        <begin position="134"/>
        <end position="151"/>
    </location>
</feature>
<keyword evidence="4" id="KW-0067">ATP-binding</keyword>
<evidence type="ECO:0008006" key="12">
    <source>
        <dbReference type="Google" id="ProtNLM"/>
    </source>
</evidence>
<dbReference type="PROSITE" id="PS50893">
    <property type="entry name" value="ABC_TRANSPORTER_2"/>
    <property type="match status" value="1"/>
</dbReference>
<evidence type="ECO:0000256" key="1">
    <source>
        <dbReference type="ARBA" id="ARBA00004651"/>
    </source>
</evidence>
<name>A0A919VVJ6_9ACTN</name>
<keyword evidence="11" id="KW-1185">Reference proteome</keyword>
<evidence type="ECO:0000313" key="11">
    <source>
        <dbReference type="Proteomes" id="UP000680865"/>
    </source>
</evidence>
<dbReference type="Pfam" id="PF00005">
    <property type="entry name" value="ABC_tran"/>
    <property type="match status" value="1"/>
</dbReference>
<feature type="domain" description="ABC transporter" evidence="8">
    <location>
        <begin position="336"/>
        <end position="552"/>
    </location>
</feature>
<sequence>MSWLRLLRTAASPAAGGLVLAVLAGTGAAGAAVGLMAVSAWLISRAALHPPVLHLMVAIVAVRAFGLGRGVLRYAERLAGHDAALRVLGRLRARVFTRLAELAPAGLAGYRHADLAQRLAADVDAVLDMLTRVLLPYAVAALVGLGSVLLVGTYSPAAGLALAGGLLLVGAVVPVLQSRAARLADGRRAPLRAELAAGTVDLVHGLPDLLAYGADSGRIARLAESDAKLRRAEQRSSALAGVSAAITALATGMCLLVGLAAGAVAVRSGALSGELLAVIVLTPLAVFETAAVLPAAAQHFAAARASLRRLADVLSAPAPVSAPQAPVNVPDGPHTLRLEAVDAAWTPGRTVLHDVDLELRPGARVALVGPSGSGKSTVAALLVRFLDPTAGRVTLDGIDLRRIDPELLRQIVGYLPEDAYLFDTTIAANLRIARPDATDDELRAALAEARLLDWVGTLPDGLETLVGEHGRELSGGQRRRLALARALLRGFQVLILDEPTEHLDDENAAALLDDLLAAVGDRSVLVITHRTDIAARVDEVVDLNRLPATVPV</sequence>
<dbReference type="SUPFAM" id="SSF90123">
    <property type="entry name" value="ABC transporter transmembrane region"/>
    <property type="match status" value="1"/>
</dbReference>
<evidence type="ECO:0000259" key="9">
    <source>
        <dbReference type="PROSITE" id="PS50929"/>
    </source>
</evidence>
<protein>
    <recommendedName>
        <fullName evidence="12">Thiol reductant ABC exporter subunit CydC</fullName>
    </recommendedName>
</protein>
<evidence type="ECO:0000256" key="6">
    <source>
        <dbReference type="ARBA" id="ARBA00023136"/>
    </source>
</evidence>
<dbReference type="PANTHER" id="PTHR24221:SF654">
    <property type="entry name" value="ATP-BINDING CASSETTE SUB-FAMILY B MEMBER 6"/>
    <property type="match status" value="1"/>
</dbReference>
<dbReference type="Pfam" id="PF00664">
    <property type="entry name" value="ABC_membrane"/>
    <property type="match status" value="1"/>
</dbReference>
<evidence type="ECO:0000256" key="4">
    <source>
        <dbReference type="ARBA" id="ARBA00022840"/>
    </source>
</evidence>
<dbReference type="PROSITE" id="PS50929">
    <property type="entry name" value="ABC_TM1F"/>
    <property type="match status" value="1"/>
</dbReference>
<feature type="transmembrane region" description="Helical" evidence="7">
    <location>
        <begin position="238"/>
        <end position="263"/>
    </location>
</feature>
<dbReference type="InterPro" id="IPR011527">
    <property type="entry name" value="ABC1_TM_dom"/>
</dbReference>
<dbReference type="GO" id="GO:0045454">
    <property type="term" value="P:cell redox homeostasis"/>
    <property type="evidence" value="ECO:0007669"/>
    <property type="project" value="InterPro"/>
</dbReference>
<feature type="transmembrane region" description="Helical" evidence="7">
    <location>
        <begin position="157"/>
        <end position="176"/>
    </location>
</feature>
<keyword evidence="5 7" id="KW-1133">Transmembrane helix</keyword>
<dbReference type="InterPro" id="IPR003439">
    <property type="entry name" value="ABC_transporter-like_ATP-bd"/>
</dbReference>